<dbReference type="Pfam" id="PF13374">
    <property type="entry name" value="TPR_10"/>
    <property type="match status" value="1"/>
</dbReference>
<evidence type="ECO:0000313" key="10">
    <source>
        <dbReference type="Proteomes" id="UP000290037"/>
    </source>
</evidence>
<dbReference type="PANTHER" id="PTHR24421:SF10">
    <property type="entry name" value="NITRATE_NITRITE SENSOR PROTEIN NARQ"/>
    <property type="match status" value="1"/>
</dbReference>
<keyword evidence="6" id="KW-0472">Membrane</keyword>
<evidence type="ECO:0000256" key="2">
    <source>
        <dbReference type="ARBA" id="ARBA00012438"/>
    </source>
</evidence>
<sequence>MLYSRFFLIICFLAIGCTSRTDTSLDFVLDTDDFDSISYYDLKAQKKEYSLQQRNEFATKAFIKVRHKTVDLRFGRLLYQKNYLHLLLGEYDSLLHYDKLINNNNLLDDPHILAMHQYLMGYYFETIVQQPDSAFNHYTKSQFYYQQASDSSGVAKALLNMGGIQKEQNDFFGSKETLTEALKFTIKNKDQQTYFSILDRLAQDHRKLKNLQEAAALYQIILKESPLQDLAAYQNNLATIYIDQKKFTDAITLLEVISGDDLQHSNTLTARVLDNLAYAKWSMGTSVPPENFLLALEIRKDINDLKGVLASYTHLGEFYMERQPNRAMVYFDSVIDISRKLNIPRAEQEALKFKMQLAPQNITYKNRYITLQDSLSASELKVKTQFAKYKYDDKLKQESILRLEKEKATKELEASRERTAKWAFFIGVLGLFILLVLGYYLYKQRVRRLRTQNRADRVEASYKTEAVLSQRLHDDFGAGLHHVMLLVQSKSEPEKILNELDKLYQQSRDFSREINAVDTGVNYKEALYTMLDQIKPENTRLLISGSKEITWQVLSNVTKITLYKVLRELFINMAKHSQATIVTLNFKKNSEGIEIRYSDNGVGVSQNEKIIKNGLLNTEKRIEAIGGNDYF</sequence>
<dbReference type="PROSITE" id="PS51257">
    <property type="entry name" value="PROKAR_LIPOPROTEIN"/>
    <property type="match status" value="1"/>
</dbReference>
<reference evidence="9" key="2">
    <citation type="submission" date="2016-11" db="EMBL/GenBank/DDBJ databases">
        <authorList>
            <person name="Varghese N."/>
            <person name="Submissions S."/>
        </authorList>
    </citation>
    <scope>NUCLEOTIDE SEQUENCE [LARGE SCALE GENOMIC DNA]</scope>
    <source>
        <strain evidence="9">DSM 19859</strain>
    </source>
</reference>
<dbReference type="EMBL" id="QOVN01000003">
    <property type="protein sequence ID" value="RXG29558.1"/>
    <property type="molecule type" value="Genomic_DNA"/>
</dbReference>
<keyword evidence="6" id="KW-1133">Transmembrane helix</keyword>
<evidence type="ECO:0000256" key="1">
    <source>
        <dbReference type="ARBA" id="ARBA00000085"/>
    </source>
</evidence>
<gene>
    <name evidence="7" type="ORF">DSM01_1660</name>
    <name evidence="8" type="ORF">SAMN04487999_2385</name>
</gene>
<comment type="catalytic activity">
    <reaction evidence="1">
        <text>ATP + protein L-histidine = ADP + protein N-phospho-L-histidine.</text>
        <dbReference type="EC" id="2.7.13.3"/>
    </reaction>
</comment>
<keyword evidence="5" id="KW-0902">Two-component regulatory system</keyword>
<dbReference type="GO" id="GO:0000160">
    <property type="term" value="P:phosphorelay signal transduction system"/>
    <property type="evidence" value="ECO:0007669"/>
    <property type="project" value="UniProtKB-KW"/>
</dbReference>
<keyword evidence="3" id="KW-0808">Transferase</keyword>
<dbReference type="OrthoDB" id="943406at2"/>
<evidence type="ECO:0000256" key="5">
    <source>
        <dbReference type="ARBA" id="ARBA00023012"/>
    </source>
</evidence>
<proteinExistence type="predicted"/>
<evidence type="ECO:0000313" key="9">
    <source>
        <dbReference type="Proteomes" id="UP000184240"/>
    </source>
</evidence>
<dbReference type="Gene3D" id="3.30.565.10">
    <property type="entry name" value="Histidine kinase-like ATPase, C-terminal domain"/>
    <property type="match status" value="1"/>
</dbReference>
<dbReference type="Gene3D" id="1.25.40.10">
    <property type="entry name" value="Tetratricopeptide repeat domain"/>
    <property type="match status" value="2"/>
</dbReference>
<evidence type="ECO:0000256" key="3">
    <source>
        <dbReference type="ARBA" id="ARBA00022679"/>
    </source>
</evidence>
<keyword evidence="10" id="KW-1185">Reference proteome</keyword>
<dbReference type="SUPFAM" id="SSF48452">
    <property type="entry name" value="TPR-like"/>
    <property type="match status" value="1"/>
</dbReference>
<dbReference type="Proteomes" id="UP000184240">
    <property type="component" value="Unassembled WGS sequence"/>
</dbReference>
<dbReference type="STRING" id="573501.SAMN04487999_2385"/>
<dbReference type="InterPro" id="IPR011990">
    <property type="entry name" value="TPR-like_helical_dom_sf"/>
</dbReference>
<evidence type="ECO:0000313" key="8">
    <source>
        <dbReference type="EMBL" id="SHI15817.1"/>
    </source>
</evidence>
<dbReference type="GO" id="GO:0004673">
    <property type="term" value="F:protein histidine kinase activity"/>
    <property type="evidence" value="ECO:0007669"/>
    <property type="project" value="UniProtKB-EC"/>
</dbReference>
<reference evidence="7 10" key="3">
    <citation type="submission" date="2018-07" db="EMBL/GenBank/DDBJ databases">
        <title>Leeuwenhoekiella genomics.</title>
        <authorList>
            <person name="Tahon G."/>
            <person name="Willems A."/>
        </authorList>
    </citation>
    <scope>NUCLEOTIDE SEQUENCE [LARGE SCALE GENOMIC DNA]</scope>
    <source>
        <strain evidence="7 10">LMG 24856</strain>
    </source>
</reference>
<accession>A0A1M5YUP8</accession>
<evidence type="ECO:0000313" key="7">
    <source>
        <dbReference type="EMBL" id="RXG29558.1"/>
    </source>
</evidence>
<dbReference type="Proteomes" id="UP000290037">
    <property type="component" value="Unassembled WGS sequence"/>
</dbReference>
<dbReference type="EMBL" id="FQXT01000004">
    <property type="protein sequence ID" value="SHI15817.1"/>
    <property type="molecule type" value="Genomic_DNA"/>
</dbReference>
<organism evidence="8 9">
    <name type="scientific">Leeuwenhoekiella palythoae</name>
    <dbReference type="NCBI Taxonomy" id="573501"/>
    <lineage>
        <taxon>Bacteria</taxon>
        <taxon>Pseudomonadati</taxon>
        <taxon>Bacteroidota</taxon>
        <taxon>Flavobacteriia</taxon>
        <taxon>Flavobacteriales</taxon>
        <taxon>Flavobacteriaceae</taxon>
        <taxon>Leeuwenhoekiella</taxon>
    </lineage>
</organism>
<dbReference type="EC" id="2.7.13.3" evidence="2"/>
<protein>
    <recommendedName>
        <fullName evidence="2">histidine kinase</fullName>
        <ecNumber evidence="2">2.7.13.3</ecNumber>
    </recommendedName>
</protein>
<dbReference type="AlphaFoldDB" id="A0A1M5YUP8"/>
<dbReference type="PANTHER" id="PTHR24421">
    <property type="entry name" value="NITRATE/NITRITE SENSOR PROTEIN NARX-RELATED"/>
    <property type="match status" value="1"/>
</dbReference>
<reference evidence="8" key="1">
    <citation type="submission" date="2016-11" db="EMBL/GenBank/DDBJ databases">
        <authorList>
            <person name="Jaros S."/>
            <person name="Januszkiewicz K."/>
            <person name="Wedrychowicz H."/>
        </authorList>
    </citation>
    <scope>NUCLEOTIDE SEQUENCE [LARGE SCALE GENOMIC DNA]</scope>
    <source>
        <strain evidence="8">DSM 19859</strain>
    </source>
</reference>
<dbReference type="InterPro" id="IPR036890">
    <property type="entry name" value="HATPase_C_sf"/>
</dbReference>
<evidence type="ECO:0000256" key="4">
    <source>
        <dbReference type="ARBA" id="ARBA00022777"/>
    </source>
</evidence>
<keyword evidence="4" id="KW-0418">Kinase</keyword>
<feature type="transmembrane region" description="Helical" evidence="6">
    <location>
        <begin position="422"/>
        <end position="442"/>
    </location>
</feature>
<keyword evidence="6" id="KW-0812">Transmembrane</keyword>
<dbReference type="SUPFAM" id="SSF55874">
    <property type="entry name" value="ATPase domain of HSP90 chaperone/DNA topoisomerase II/histidine kinase"/>
    <property type="match status" value="1"/>
</dbReference>
<dbReference type="InterPro" id="IPR050482">
    <property type="entry name" value="Sensor_HK_TwoCompSys"/>
</dbReference>
<name>A0A1M5YUP8_9FLAO</name>
<evidence type="ECO:0000256" key="6">
    <source>
        <dbReference type="SAM" id="Phobius"/>
    </source>
</evidence>